<dbReference type="InterPro" id="IPR015915">
    <property type="entry name" value="Kelch-typ_b-propeller"/>
</dbReference>
<dbReference type="SMART" id="SM00256">
    <property type="entry name" value="FBOX"/>
    <property type="match status" value="1"/>
</dbReference>
<dbReference type="InterPro" id="IPR011043">
    <property type="entry name" value="Gal_Oxase/kelch_b-propeller"/>
</dbReference>
<dbReference type="NCBIfam" id="TIGR01640">
    <property type="entry name" value="F_box_assoc_1"/>
    <property type="match status" value="1"/>
</dbReference>
<reference evidence="2" key="1">
    <citation type="submission" date="2023-10" db="EMBL/GenBank/DDBJ databases">
        <title>Chromosome-level genome of the transformable northern wattle, Acacia crassicarpa.</title>
        <authorList>
            <person name="Massaro I."/>
            <person name="Sinha N.R."/>
            <person name="Poethig S."/>
            <person name="Leichty A.R."/>
        </authorList>
    </citation>
    <scope>NUCLEOTIDE SEQUENCE</scope>
    <source>
        <strain evidence="2">Acra3RX</strain>
        <tissue evidence="2">Leaf</tissue>
    </source>
</reference>
<dbReference type="CDD" id="cd22157">
    <property type="entry name" value="F-box_AtFBW1-like"/>
    <property type="match status" value="1"/>
</dbReference>
<dbReference type="Gene3D" id="1.20.1280.50">
    <property type="match status" value="1"/>
</dbReference>
<dbReference type="AlphaFoldDB" id="A0AAE1IWU2"/>
<keyword evidence="3" id="KW-1185">Reference proteome</keyword>
<dbReference type="PANTHER" id="PTHR31672">
    <property type="entry name" value="BNACNNG10540D PROTEIN"/>
    <property type="match status" value="1"/>
</dbReference>
<dbReference type="Proteomes" id="UP001293593">
    <property type="component" value="Unassembled WGS sequence"/>
</dbReference>
<comment type="caution">
    <text evidence="2">The sequence shown here is derived from an EMBL/GenBank/DDBJ whole genome shotgun (WGS) entry which is preliminary data.</text>
</comment>
<dbReference type="InterPro" id="IPR006527">
    <property type="entry name" value="F-box-assoc_dom_typ1"/>
</dbReference>
<dbReference type="InterPro" id="IPR036047">
    <property type="entry name" value="F-box-like_dom_sf"/>
</dbReference>
<dbReference type="InterPro" id="IPR001810">
    <property type="entry name" value="F-box_dom"/>
</dbReference>
<sequence>MDANSESLNPSDKQMARGGEKPFLHFEIIIKILERLPVKSILRFQSVCKDWNNLFKTQSFIAQHASHSYHESPFLLLHTYDDSYKRSSLLLLNQKMETVEVLSIPSFEVLSVPSKYSFNHVGKIKIIGSCNGWLCVLLCVESGPFRLLRLWNPLTREVREIPPIRWVHMCPPFSGFGFSSIVNDYKIVTFSYLQKNIEGLNYAARVVHVYSLSTDSWKELELGAVQKKGVIKGTASVDGTMAWIGYDDSFDVPLLVTFDIVTEVFTSTPIPSAVRVTIAGAYQNKFVLSGHHRESHSMHIWVMEQVASESGKHFSCSEKYSLGIPSYSFVNFCIWGNEIVFCEKERKAGVEGKSKFHLKLFNLTTKKWKEFPNISSSHDCCDGFSYGGSLVSLINPQVQ</sequence>
<gene>
    <name evidence="2" type="ORF">QN277_005698</name>
</gene>
<evidence type="ECO:0000313" key="3">
    <source>
        <dbReference type="Proteomes" id="UP001293593"/>
    </source>
</evidence>
<name>A0AAE1IWU2_9FABA</name>
<dbReference type="Pfam" id="PF00646">
    <property type="entry name" value="F-box"/>
    <property type="match status" value="1"/>
</dbReference>
<accession>A0AAE1IWU2</accession>
<dbReference type="Pfam" id="PF07734">
    <property type="entry name" value="FBA_1"/>
    <property type="match status" value="1"/>
</dbReference>
<organism evidence="2 3">
    <name type="scientific">Acacia crassicarpa</name>
    <name type="common">northern wattle</name>
    <dbReference type="NCBI Taxonomy" id="499986"/>
    <lineage>
        <taxon>Eukaryota</taxon>
        <taxon>Viridiplantae</taxon>
        <taxon>Streptophyta</taxon>
        <taxon>Embryophyta</taxon>
        <taxon>Tracheophyta</taxon>
        <taxon>Spermatophyta</taxon>
        <taxon>Magnoliopsida</taxon>
        <taxon>eudicotyledons</taxon>
        <taxon>Gunneridae</taxon>
        <taxon>Pentapetalae</taxon>
        <taxon>rosids</taxon>
        <taxon>fabids</taxon>
        <taxon>Fabales</taxon>
        <taxon>Fabaceae</taxon>
        <taxon>Caesalpinioideae</taxon>
        <taxon>mimosoid clade</taxon>
        <taxon>Acacieae</taxon>
        <taxon>Acacia</taxon>
    </lineage>
</organism>
<dbReference type="PANTHER" id="PTHR31672:SF10">
    <property type="entry name" value="F-BOX DOMAIN-CONTAINING PROTEIN"/>
    <property type="match status" value="1"/>
</dbReference>
<proteinExistence type="predicted"/>
<dbReference type="SUPFAM" id="SSF50965">
    <property type="entry name" value="Galactose oxidase, central domain"/>
    <property type="match status" value="1"/>
</dbReference>
<dbReference type="Gene3D" id="2.120.10.80">
    <property type="entry name" value="Kelch-type beta propeller"/>
    <property type="match status" value="1"/>
</dbReference>
<evidence type="ECO:0000259" key="1">
    <source>
        <dbReference type="SMART" id="SM00256"/>
    </source>
</evidence>
<dbReference type="SUPFAM" id="SSF81383">
    <property type="entry name" value="F-box domain"/>
    <property type="match status" value="1"/>
</dbReference>
<protein>
    <recommendedName>
        <fullName evidence="1">F-box domain-containing protein</fullName>
    </recommendedName>
</protein>
<dbReference type="EMBL" id="JAWXYG010000011">
    <property type="protein sequence ID" value="KAK4259356.1"/>
    <property type="molecule type" value="Genomic_DNA"/>
</dbReference>
<dbReference type="InterPro" id="IPR050796">
    <property type="entry name" value="SCF_F-box_component"/>
</dbReference>
<evidence type="ECO:0000313" key="2">
    <source>
        <dbReference type="EMBL" id="KAK4259356.1"/>
    </source>
</evidence>
<dbReference type="InterPro" id="IPR017451">
    <property type="entry name" value="F-box-assoc_interact_dom"/>
</dbReference>
<feature type="domain" description="F-box" evidence="1">
    <location>
        <begin position="24"/>
        <end position="64"/>
    </location>
</feature>